<dbReference type="InterPro" id="IPR000515">
    <property type="entry name" value="MetI-like"/>
</dbReference>
<dbReference type="RefSeq" id="WP_309795895.1">
    <property type="nucleotide sequence ID" value="NZ_JAVDPW010000006.1"/>
</dbReference>
<evidence type="ECO:0000256" key="4">
    <source>
        <dbReference type="ARBA" id="ARBA00022692"/>
    </source>
</evidence>
<keyword evidence="4 7" id="KW-0812">Transmembrane</keyword>
<accession>A0ABU1JQW6</accession>
<reference evidence="9 10" key="1">
    <citation type="submission" date="2023-07" db="EMBL/GenBank/DDBJ databases">
        <title>Sorghum-associated microbial communities from plants grown in Nebraska, USA.</title>
        <authorList>
            <person name="Schachtman D."/>
        </authorList>
    </citation>
    <scope>NUCLEOTIDE SEQUENCE [LARGE SCALE GENOMIC DNA]</scope>
    <source>
        <strain evidence="9 10">584</strain>
    </source>
</reference>
<sequence>MTIASKTVRSPAFRRQRWLLTAVLGLYFIYNFIPLLYVIVSATKTNADLFGTFGLWFGDDFNFWENLRGLFTYQDGAFSRWLFNTFLYASISGLGAALFATCAGYAFAKYQFIGKKLCFALVLGAVMIPQTALAVPLFLMLSKIGLVNNPLAIILPSLVFPPGVFLMRVYIDDAVSNELIEAGRIDGAGELHIFSKIAFRLLMPGFATVLILAFVSTWNNYFLPLVMLNSSEYFPVTVGLSQWYAAATSGSGGAVLFTIVMAGALVSILPVIAAFLIMQRYWQGGLSAGGVKA</sequence>
<dbReference type="PROSITE" id="PS50928">
    <property type="entry name" value="ABC_TM1"/>
    <property type="match status" value="1"/>
</dbReference>
<dbReference type="Gene3D" id="1.10.3720.10">
    <property type="entry name" value="MetI-like"/>
    <property type="match status" value="1"/>
</dbReference>
<feature type="transmembrane region" description="Helical" evidence="7">
    <location>
        <begin position="201"/>
        <end position="223"/>
    </location>
</feature>
<feature type="transmembrane region" description="Helical" evidence="7">
    <location>
        <begin position="86"/>
        <end position="107"/>
    </location>
</feature>
<dbReference type="PANTHER" id="PTHR43744:SF12">
    <property type="entry name" value="ABC TRANSPORTER PERMEASE PROTEIN MG189-RELATED"/>
    <property type="match status" value="1"/>
</dbReference>
<dbReference type="InterPro" id="IPR035906">
    <property type="entry name" value="MetI-like_sf"/>
</dbReference>
<dbReference type="EMBL" id="JAVDPW010000006">
    <property type="protein sequence ID" value="MDR6291007.1"/>
    <property type="molecule type" value="Genomic_DNA"/>
</dbReference>
<evidence type="ECO:0000313" key="10">
    <source>
        <dbReference type="Proteomes" id="UP001262410"/>
    </source>
</evidence>
<feature type="transmembrane region" description="Helical" evidence="7">
    <location>
        <begin position="243"/>
        <end position="276"/>
    </location>
</feature>
<comment type="caution">
    <text evidence="9">The sequence shown here is derived from an EMBL/GenBank/DDBJ whole genome shotgun (WGS) entry which is preliminary data.</text>
</comment>
<keyword evidence="2 7" id="KW-0813">Transport</keyword>
<name>A0ABU1JQW6_9PROT</name>
<evidence type="ECO:0000256" key="1">
    <source>
        <dbReference type="ARBA" id="ARBA00004651"/>
    </source>
</evidence>
<comment type="subcellular location">
    <subcellularLocation>
        <location evidence="1 7">Cell membrane</location>
        <topology evidence="1 7">Multi-pass membrane protein</topology>
    </subcellularLocation>
</comment>
<dbReference type="SUPFAM" id="SSF161098">
    <property type="entry name" value="MetI-like"/>
    <property type="match status" value="1"/>
</dbReference>
<evidence type="ECO:0000256" key="6">
    <source>
        <dbReference type="ARBA" id="ARBA00023136"/>
    </source>
</evidence>
<feature type="transmembrane region" description="Helical" evidence="7">
    <location>
        <begin position="151"/>
        <end position="171"/>
    </location>
</feature>
<feature type="transmembrane region" description="Helical" evidence="7">
    <location>
        <begin position="119"/>
        <end position="139"/>
    </location>
</feature>
<keyword evidence="10" id="KW-1185">Reference proteome</keyword>
<feature type="domain" description="ABC transmembrane type-1" evidence="8">
    <location>
        <begin position="82"/>
        <end position="278"/>
    </location>
</feature>
<feature type="transmembrane region" description="Helical" evidence="7">
    <location>
        <begin position="18"/>
        <end position="40"/>
    </location>
</feature>
<organism evidence="9 10">
    <name type="scientific">Inquilinus ginsengisoli</name>
    <dbReference type="NCBI Taxonomy" id="363840"/>
    <lineage>
        <taxon>Bacteria</taxon>
        <taxon>Pseudomonadati</taxon>
        <taxon>Pseudomonadota</taxon>
        <taxon>Alphaproteobacteria</taxon>
        <taxon>Rhodospirillales</taxon>
        <taxon>Rhodospirillaceae</taxon>
        <taxon>Inquilinus</taxon>
    </lineage>
</organism>
<dbReference type="PANTHER" id="PTHR43744">
    <property type="entry name" value="ABC TRANSPORTER PERMEASE PROTEIN MG189-RELATED-RELATED"/>
    <property type="match status" value="1"/>
</dbReference>
<dbReference type="Pfam" id="PF00528">
    <property type="entry name" value="BPD_transp_1"/>
    <property type="match status" value="1"/>
</dbReference>
<keyword evidence="9" id="KW-0762">Sugar transport</keyword>
<evidence type="ECO:0000259" key="8">
    <source>
        <dbReference type="PROSITE" id="PS50928"/>
    </source>
</evidence>
<keyword evidence="6 7" id="KW-0472">Membrane</keyword>
<protein>
    <submittedName>
        <fullName evidence="9">Multiple sugar transport system permease protein</fullName>
    </submittedName>
</protein>
<keyword evidence="5 7" id="KW-1133">Transmembrane helix</keyword>
<evidence type="ECO:0000256" key="5">
    <source>
        <dbReference type="ARBA" id="ARBA00022989"/>
    </source>
</evidence>
<dbReference type="CDD" id="cd06261">
    <property type="entry name" value="TM_PBP2"/>
    <property type="match status" value="1"/>
</dbReference>
<comment type="similarity">
    <text evidence="7">Belongs to the binding-protein-dependent transport system permease family.</text>
</comment>
<evidence type="ECO:0000256" key="7">
    <source>
        <dbReference type="RuleBase" id="RU363032"/>
    </source>
</evidence>
<evidence type="ECO:0000313" key="9">
    <source>
        <dbReference type="EMBL" id="MDR6291007.1"/>
    </source>
</evidence>
<evidence type="ECO:0000256" key="3">
    <source>
        <dbReference type="ARBA" id="ARBA00022475"/>
    </source>
</evidence>
<keyword evidence="3" id="KW-1003">Cell membrane</keyword>
<proteinExistence type="inferred from homology"/>
<gene>
    <name evidence="9" type="ORF">E9232_003533</name>
</gene>
<dbReference type="Proteomes" id="UP001262410">
    <property type="component" value="Unassembled WGS sequence"/>
</dbReference>
<evidence type="ECO:0000256" key="2">
    <source>
        <dbReference type="ARBA" id="ARBA00022448"/>
    </source>
</evidence>